<dbReference type="InterPro" id="IPR002156">
    <property type="entry name" value="RNaseH_domain"/>
</dbReference>
<dbReference type="AlphaFoldDB" id="A0A7J6FEE1"/>
<dbReference type="Proteomes" id="UP000525078">
    <property type="component" value="Unassembled WGS sequence"/>
</dbReference>
<evidence type="ECO:0000313" key="3">
    <source>
        <dbReference type="EMBL" id="KAF4402455.1"/>
    </source>
</evidence>
<dbReference type="GO" id="GO:0003676">
    <property type="term" value="F:nucleic acid binding"/>
    <property type="evidence" value="ECO:0007669"/>
    <property type="project" value="InterPro"/>
</dbReference>
<accession>A0A7J6FEE1</accession>
<organism evidence="2 4">
    <name type="scientific">Cannabis sativa</name>
    <name type="common">Hemp</name>
    <name type="synonym">Marijuana</name>
    <dbReference type="NCBI Taxonomy" id="3483"/>
    <lineage>
        <taxon>Eukaryota</taxon>
        <taxon>Viridiplantae</taxon>
        <taxon>Streptophyta</taxon>
        <taxon>Embryophyta</taxon>
        <taxon>Tracheophyta</taxon>
        <taxon>Spermatophyta</taxon>
        <taxon>Magnoliopsida</taxon>
        <taxon>eudicotyledons</taxon>
        <taxon>Gunneridae</taxon>
        <taxon>Pentapetalae</taxon>
        <taxon>rosids</taxon>
        <taxon>fabids</taxon>
        <taxon>Rosales</taxon>
        <taxon>Cannabaceae</taxon>
        <taxon>Cannabis</taxon>
    </lineage>
</organism>
<reference evidence="4 5" key="1">
    <citation type="journal article" date="2020" name="bioRxiv">
        <title>Sequence and annotation of 42 cannabis genomes reveals extensive copy number variation in cannabinoid synthesis and pathogen resistance genes.</title>
        <authorList>
            <person name="Mckernan K.J."/>
            <person name="Helbert Y."/>
            <person name="Kane L.T."/>
            <person name="Ebling H."/>
            <person name="Zhang L."/>
            <person name="Liu B."/>
            <person name="Eaton Z."/>
            <person name="Mclaughlin S."/>
            <person name="Kingan S."/>
            <person name="Baybayan P."/>
            <person name="Concepcion G."/>
            <person name="Jordan M."/>
            <person name="Riva A."/>
            <person name="Barbazuk W."/>
            <person name="Harkins T."/>
        </authorList>
    </citation>
    <scope>NUCLEOTIDE SEQUENCE [LARGE SCALE GENOMIC DNA]</scope>
    <source>
        <strain evidence="4 5">cv. Jamaican Lion 4</strain>
        <strain evidence="3">Father</strain>
        <strain evidence="2">Mother</strain>
        <tissue evidence="2">Leaf</tissue>
    </source>
</reference>
<dbReference type="EMBL" id="JAATIQ010000007">
    <property type="protein sequence ID" value="KAF4402455.1"/>
    <property type="molecule type" value="Genomic_DNA"/>
</dbReference>
<proteinExistence type="predicted"/>
<dbReference type="Gene3D" id="3.30.420.10">
    <property type="entry name" value="Ribonuclease H-like superfamily/Ribonuclease H"/>
    <property type="match status" value="1"/>
</dbReference>
<evidence type="ECO:0000313" key="2">
    <source>
        <dbReference type="EMBL" id="KAF4368987.1"/>
    </source>
</evidence>
<sequence>MLFNSLSNGVKRTHLRFKTLNCQTLVHDIRSGHTNNIHLQELLIKIISLLSSLPQASISYIPREANSAAHHLAKQALRLEQQAIL</sequence>
<comment type="caution">
    <text evidence="2">The sequence shown here is derived from an EMBL/GenBank/DDBJ whole genome shotgun (WGS) entry which is preliminary data.</text>
</comment>
<feature type="domain" description="RNase H type-1" evidence="1">
    <location>
        <begin position="21"/>
        <end position="76"/>
    </location>
</feature>
<keyword evidence="5" id="KW-1185">Reference proteome</keyword>
<evidence type="ECO:0000313" key="4">
    <source>
        <dbReference type="Proteomes" id="UP000525078"/>
    </source>
</evidence>
<dbReference type="EMBL" id="JAATIP010000131">
    <property type="protein sequence ID" value="KAF4368987.1"/>
    <property type="molecule type" value="Genomic_DNA"/>
</dbReference>
<name>A0A7J6FEE1_CANSA</name>
<gene>
    <name evidence="2" type="ORF">F8388_013316</name>
    <name evidence="3" type="ORF">G4B88_012240</name>
</gene>
<protein>
    <recommendedName>
        <fullName evidence="1">RNase H type-1 domain-containing protein</fullName>
    </recommendedName>
</protein>
<dbReference type="InterPro" id="IPR036397">
    <property type="entry name" value="RNaseH_sf"/>
</dbReference>
<evidence type="ECO:0000313" key="5">
    <source>
        <dbReference type="Proteomes" id="UP000583929"/>
    </source>
</evidence>
<evidence type="ECO:0000259" key="1">
    <source>
        <dbReference type="Pfam" id="PF13456"/>
    </source>
</evidence>
<dbReference type="Pfam" id="PF13456">
    <property type="entry name" value="RVT_3"/>
    <property type="match status" value="1"/>
</dbReference>
<dbReference type="Proteomes" id="UP000583929">
    <property type="component" value="Unassembled WGS sequence"/>
</dbReference>
<dbReference type="GO" id="GO:0004523">
    <property type="term" value="F:RNA-DNA hybrid ribonuclease activity"/>
    <property type="evidence" value="ECO:0007669"/>
    <property type="project" value="InterPro"/>
</dbReference>